<sequence>MLKTLTGYIDAFNTNTPEGTIAYRSAGCQHRAIPASPMMPVRNNEEYKAFMAPAFAIMKNFQLKLVEGMDPIIDEEARTGVLHLKSTAETPLGNYKNQYIFTFRLNSDGTEIDEIIEWVDLVVLNDFMPKLLAYAKEHADQAAQ</sequence>
<dbReference type="Proteomes" id="UP000014074">
    <property type="component" value="Unassembled WGS sequence"/>
</dbReference>
<dbReference type="PANTHER" id="PTHR39598:SF1">
    <property type="entry name" value="AUSTINOID BIOSYNTHESIS CLUSTERS PROTEIN F-RELATED"/>
    <property type="match status" value="1"/>
</dbReference>
<keyword evidence="2" id="KW-1185">Reference proteome</keyword>
<dbReference type="InterPro" id="IPR032710">
    <property type="entry name" value="NTF2-like_dom_sf"/>
</dbReference>
<evidence type="ECO:0000313" key="2">
    <source>
        <dbReference type="Proteomes" id="UP000014074"/>
    </source>
</evidence>
<dbReference type="RefSeq" id="XP_007916969.1">
    <property type="nucleotide sequence ID" value="XM_007918778.1"/>
</dbReference>
<dbReference type="SUPFAM" id="SSF54427">
    <property type="entry name" value="NTF2-like"/>
    <property type="match status" value="1"/>
</dbReference>
<gene>
    <name evidence="1" type="ORF">UCRPA7_6239</name>
</gene>
<organism evidence="1 2">
    <name type="scientific">Phaeoacremonium minimum (strain UCR-PA7)</name>
    <name type="common">Esca disease fungus</name>
    <name type="synonym">Togninia minima</name>
    <dbReference type="NCBI Taxonomy" id="1286976"/>
    <lineage>
        <taxon>Eukaryota</taxon>
        <taxon>Fungi</taxon>
        <taxon>Dikarya</taxon>
        <taxon>Ascomycota</taxon>
        <taxon>Pezizomycotina</taxon>
        <taxon>Sordariomycetes</taxon>
        <taxon>Sordariomycetidae</taxon>
        <taxon>Togniniales</taxon>
        <taxon>Togniniaceae</taxon>
        <taxon>Phaeoacremonium</taxon>
    </lineage>
</organism>
<dbReference type="KEGG" id="tmn:UCRPA7_6239"/>
<protein>
    <submittedName>
        <fullName evidence="1">Uncharacterized protein</fullName>
    </submittedName>
</protein>
<name>R8BG52_PHAM7</name>
<dbReference type="HOGENOM" id="CLU_108113_3_0_1"/>
<dbReference type="GeneID" id="19326874"/>
<evidence type="ECO:0000313" key="1">
    <source>
        <dbReference type="EMBL" id="EON98267.1"/>
    </source>
</evidence>
<reference evidence="2" key="1">
    <citation type="journal article" date="2013" name="Genome Announc.">
        <title>Draft genome sequence of the ascomycete Phaeoacremonium aleophilum strain UCR-PA7, a causal agent of the esca disease complex in grapevines.</title>
        <authorList>
            <person name="Blanco-Ulate B."/>
            <person name="Rolshausen P."/>
            <person name="Cantu D."/>
        </authorList>
    </citation>
    <scope>NUCLEOTIDE SEQUENCE [LARGE SCALE GENOMIC DNA]</scope>
    <source>
        <strain evidence="2">UCR-PA7</strain>
    </source>
</reference>
<dbReference type="AlphaFoldDB" id="R8BG52"/>
<dbReference type="PANTHER" id="PTHR39598">
    <property type="entry name" value="AUSTINOL SYNTHESIS PROTEIN F-RELATED"/>
    <property type="match status" value="1"/>
</dbReference>
<dbReference type="EMBL" id="KB933223">
    <property type="protein sequence ID" value="EON98267.1"/>
    <property type="molecule type" value="Genomic_DNA"/>
</dbReference>
<proteinExistence type="predicted"/>
<accession>R8BG52</accession>
<dbReference type="InterPro" id="IPR050977">
    <property type="entry name" value="Fungal_Meroterpenoid_Isomerase"/>
</dbReference>
<dbReference type="Gene3D" id="3.10.450.50">
    <property type="match status" value="1"/>
</dbReference>
<dbReference type="OrthoDB" id="3758478at2759"/>
<dbReference type="eggNOG" id="ENOG502S4TQ">
    <property type="taxonomic scope" value="Eukaryota"/>
</dbReference>